<proteinExistence type="predicted"/>
<dbReference type="PANTHER" id="PTHR35871">
    <property type="entry name" value="EXPRESSED PROTEIN"/>
    <property type="match status" value="1"/>
</dbReference>
<gene>
    <name evidence="1" type="ORF">RhiirA4_476767</name>
</gene>
<reference evidence="1 2" key="1">
    <citation type="submission" date="2015-10" db="EMBL/GenBank/DDBJ databases">
        <title>Genome analyses suggest a sexual origin of heterokaryosis in a supposedly ancient asexual fungus.</title>
        <authorList>
            <person name="Ropars J."/>
            <person name="Sedzielewska K."/>
            <person name="Noel J."/>
            <person name="Charron P."/>
            <person name="Farinelli L."/>
            <person name="Marton T."/>
            <person name="Kruger M."/>
            <person name="Pelin A."/>
            <person name="Brachmann A."/>
            <person name="Corradi N."/>
        </authorList>
    </citation>
    <scope>NUCLEOTIDE SEQUENCE [LARGE SCALE GENOMIC DNA]</scope>
    <source>
        <strain evidence="1 2">A4</strain>
    </source>
</reference>
<dbReference type="AlphaFoldDB" id="A0A2I1HC41"/>
<name>A0A2I1HC41_9GLOM</name>
<evidence type="ECO:0000313" key="2">
    <source>
        <dbReference type="Proteomes" id="UP000234323"/>
    </source>
</evidence>
<sequence>MASAITVFAFNNSSNNYHDKNLRRKPKRMKIILEKRGLWLSIGLKAYCSNNEYNINSQCCARHILSNQSDFLDTKPLIQEIIEAKGYKVIFYSKFHYELNYIEMYWGAAIQYACQQCNYSWTELQRVVPLALDSVSISHIRKYARKSAQYMEKLAIYIFFMSSGVSSRPPRRNPTPEERFNVINPKLEKQADKEFTNGSFKEFEKIMKYIAKIVCGQKKMMTTIATTGYDDERK</sequence>
<dbReference type="PANTHER" id="PTHR35871:SF1">
    <property type="entry name" value="CXC1-LIKE CYSTEINE CLUSTER ASSOCIATED WITH KDZ TRANSPOSASES DOMAIN-CONTAINING PROTEIN"/>
    <property type="match status" value="1"/>
</dbReference>
<protein>
    <submittedName>
        <fullName evidence="1">Uncharacterized protein</fullName>
    </submittedName>
</protein>
<keyword evidence="2" id="KW-1185">Reference proteome</keyword>
<comment type="caution">
    <text evidence="1">The sequence shown here is derived from an EMBL/GenBank/DDBJ whole genome shotgun (WGS) entry which is preliminary data.</text>
</comment>
<evidence type="ECO:0000313" key="1">
    <source>
        <dbReference type="EMBL" id="PKY56454.1"/>
    </source>
</evidence>
<dbReference type="Proteomes" id="UP000234323">
    <property type="component" value="Unassembled WGS sequence"/>
</dbReference>
<accession>A0A2I1HC41</accession>
<organism evidence="1 2">
    <name type="scientific">Rhizophagus irregularis</name>
    <dbReference type="NCBI Taxonomy" id="588596"/>
    <lineage>
        <taxon>Eukaryota</taxon>
        <taxon>Fungi</taxon>
        <taxon>Fungi incertae sedis</taxon>
        <taxon>Mucoromycota</taxon>
        <taxon>Glomeromycotina</taxon>
        <taxon>Glomeromycetes</taxon>
        <taxon>Glomerales</taxon>
        <taxon>Glomeraceae</taxon>
        <taxon>Rhizophagus</taxon>
    </lineage>
</organism>
<dbReference type="EMBL" id="LLXI01002188">
    <property type="protein sequence ID" value="PKY56454.1"/>
    <property type="molecule type" value="Genomic_DNA"/>
</dbReference>